<sequence length="246" mass="23093">MALLAAAAVAVVATVAMMAPTLGTSPVVALDSNTALNQGGAAPEVPMLAPGTMGDGSVGDGSVGDGSVGDGSVGNAPIAGSAAVGATAVQVAAARTFAGSQLASNAGLTLSANARELLVAGQVDARGILSLGQYLGQTRLTVADFPAADAGTGTAEVRRRILVSGLAGVPLGTDATVPGSTAPGSAASAGAAASAAAAAAASVEAWFQGLSAPVEVESVARVPAGVLVTFAPGEPSSLLPSPAPAS</sequence>
<name>A0A3E0W9V4_9MICO</name>
<evidence type="ECO:0000313" key="2">
    <source>
        <dbReference type="EMBL" id="RFA26883.1"/>
    </source>
</evidence>
<reference evidence="2 3" key="1">
    <citation type="submission" date="2017-04" db="EMBL/GenBank/DDBJ databases">
        <title>Comparative genome analysis of Subtercola boreus.</title>
        <authorList>
            <person name="Cho Y.-J."/>
            <person name="Cho A."/>
            <person name="Kim O.-S."/>
            <person name="Lee J.-I."/>
        </authorList>
    </citation>
    <scope>NUCLEOTIDE SEQUENCE [LARGE SCALE GENOMIC DNA]</scope>
    <source>
        <strain evidence="2 3">P28004</strain>
    </source>
</reference>
<organism evidence="2 3">
    <name type="scientific">Subtercola boreus</name>
    <dbReference type="NCBI Taxonomy" id="120213"/>
    <lineage>
        <taxon>Bacteria</taxon>
        <taxon>Bacillati</taxon>
        <taxon>Actinomycetota</taxon>
        <taxon>Actinomycetes</taxon>
        <taxon>Micrococcales</taxon>
        <taxon>Microbacteriaceae</taxon>
        <taxon>Subtercola</taxon>
    </lineage>
</organism>
<feature type="chain" id="PRO_5017541553" evidence="1">
    <location>
        <begin position="19"/>
        <end position="246"/>
    </location>
</feature>
<proteinExistence type="predicted"/>
<dbReference type="RefSeq" id="WP_116418645.1">
    <property type="nucleotide sequence ID" value="NZ_NBXC01000017.1"/>
</dbReference>
<dbReference type="AlphaFoldDB" id="A0A3E0W9V4"/>
<evidence type="ECO:0000256" key="1">
    <source>
        <dbReference type="SAM" id="SignalP"/>
    </source>
</evidence>
<comment type="caution">
    <text evidence="2">The sequence shown here is derived from an EMBL/GenBank/DDBJ whole genome shotgun (WGS) entry which is preliminary data.</text>
</comment>
<dbReference type="OrthoDB" id="3207667at2"/>
<gene>
    <name evidence="2" type="ORF">B7R25_09055</name>
</gene>
<keyword evidence="1" id="KW-0732">Signal</keyword>
<protein>
    <submittedName>
        <fullName evidence="2">Uncharacterized protein</fullName>
    </submittedName>
</protein>
<evidence type="ECO:0000313" key="3">
    <source>
        <dbReference type="Proteomes" id="UP000257080"/>
    </source>
</evidence>
<accession>A0A3E0W9V4</accession>
<dbReference type="EMBL" id="NBXE01000022">
    <property type="protein sequence ID" value="RFA26883.1"/>
    <property type="molecule type" value="Genomic_DNA"/>
</dbReference>
<feature type="signal peptide" evidence="1">
    <location>
        <begin position="1"/>
        <end position="18"/>
    </location>
</feature>
<dbReference type="Proteomes" id="UP000257080">
    <property type="component" value="Unassembled WGS sequence"/>
</dbReference>